<dbReference type="EMBL" id="JABSTV010001254">
    <property type="protein sequence ID" value="KAH7940228.1"/>
    <property type="molecule type" value="Genomic_DNA"/>
</dbReference>
<dbReference type="Pfam" id="PF13716">
    <property type="entry name" value="CRAL_TRIO_2"/>
    <property type="match status" value="1"/>
</dbReference>
<evidence type="ECO:0000259" key="1">
    <source>
        <dbReference type="Pfam" id="PF13716"/>
    </source>
</evidence>
<evidence type="ECO:0000313" key="3">
    <source>
        <dbReference type="Proteomes" id="UP000821837"/>
    </source>
</evidence>
<keyword evidence="3" id="KW-1185">Reference proteome</keyword>
<dbReference type="InterPro" id="IPR001251">
    <property type="entry name" value="CRAL-TRIO_dom"/>
</dbReference>
<dbReference type="GO" id="GO:0005096">
    <property type="term" value="F:GTPase activator activity"/>
    <property type="evidence" value="ECO:0007669"/>
    <property type="project" value="TreeGrafter"/>
</dbReference>
<proteinExistence type="predicted"/>
<dbReference type="GO" id="GO:0007264">
    <property type="term" value="P:small GTPase-mediated signal transduction"/>
    <property type="evidence" value="ECO:0007669"/>
    <property type="project" value="TreeGrafter"/>
</dbReference>
<dbReference type="VEuPathDB" id="VectorBase:RSAN_043719"/>
<sequence>MSRHFKLDRKRIREWEKNFDNLLQLNYGKAKLRQKLSNGTPVFSKHVDDAVFEYLERERSAGRAISNRILSEEAGGWYLMHTLDQFVESDYTLVYFHHGLSSKNKPSLGWLWTAFRAFDRKYKKNLKALYLVHPTGFVKILYQLFRPYISCAIFQP</sequence>
<comment type="caution">
    <text evidence="2">The sequence shown here is derived from an EMBL/GenBank/DDBJ whole genome shotgun (WGS) entry which is preliminary data.</text>
</comment>
<accession>A0A9D4PGS2</accession>
<name>A0A9D4PGS2_RHISA</name>
<dbReference type="SUPFAM" id="SSF52087">
    <property type="entry name" value="CRAL/TRIO domain"/>
    <property type="match status" value="1"/>
</dbReference>
<feature type="domain" description="CRAL-TRIO" evidence="1">
    <location>
        <begin position="78"/>
        <end position="147"/>
    </location>
</feature>
<dbReference type="Gene3D" id="3.40.525.10">
    <property type="entry name" value="CRAL-TRIO lipid binding domain"/>
    <property type="match status" value="1"/>
</dbReference>
<dbReference type="Proteomes" id="UP000821837">
    <property type="component" value="Chromosome 8"/>
</dbReference>
<dbReference type="GO" id="GO:0005737">
    <property type="term" value="C:cytoplasm"/>
    <property type="evidence" value="ECO:0007669"/>
    <property type="project" value="TreeGrafter"/>
</dbReference>
<reference evidence="2" key="1">
    <citation type="journal article" date="2020" name="Cell">
        <title>Large-Scale Comparative Analyses of Tick Genomes Elucidate Their Genetic Diversity and Vector Capacities.</title>
        <authorList>
            <consortium name="Tick Genome and Microbiome Consortium (TIGMIC)"/>
            <person name="Jia N."/>
            <person name="Wang J."/>
            <person name="Shi W."/>
            <person name="Du L."/>
            <person name="Sun Y."/>
            <person name="Zhan W."/>
            <person name="Jiang J.F."/>
            <person name="Wang Q."/>
            <person name="Zhang B."/>
            <person name="Ji P."/>
            <person name="Bell-Sakyi L."/>
            <person name="Cui X.M."/>
            <person name="Yuan T.T."/>
            <person name="Jiang B.G."/>
            <person name="Yang W.F."/>
            <person name="Lam T.T."/>
            <person name="Chang Q.C."/>
            <person name="Ding S.J."/>
            <person name="Wang X.J."/>
            <person name="Zhu J.G."/>
            <person name="Ruan X.D."/>
            <person name="Zhao L."/>
            <person name="Wei J.T."/>
            <person name="Ye R.Z."/>
            <person name="Que T.C."/>
            <person name="Du C.H."/>
            <person name="Zhou Y.H."/>
            <person name="Cheng J.X."/>
            <person name="Dai P.F."/>
            <person name="Guo W.B."/>
            <person name="Han X.H."/>
            <person name="Huang E.J."/>
            <person name="Li L.F."/>
            <person name="Wei W."/>
            <person name="Gao Y.C."/>
            <person name="Liu J.Z."/>
            <person name="Shao H.Z."/>
            <person name="Wang X."/>
            <person name="Wang C.C."/>
            <person name="Yang T.C."/>
            <person name="Huo Q.B."/>
            <person name="Li W."/>
            <person name="Chen H.Y."/>
            <person name="Chen S.E."/>
            <person name="Zhou L.G."/>
            <person name="Ni X.B."/>
            <person name="Tian J.H."/>
            <person name="Sheng Y."/>
            <person name="Liu T."/>
            <person name="Pan Y.S."/>
            <person name="Xia L.Y."/>
            <person name="Li J."/>
            <person name="Zhao F."/>
            <person name="Cao W.C."/>
        </authorList>
    </citation>
    <scope>NUCLEOTIDE SEQUENCE</scope>
    <source>
        <strain evidence="2">Rsan-2018</strain>
    </source>
</reference>
<dbReference type="InterPro" id="IPR036865">
    <property type="entry name" value="CRAL-TRIO_dom_sf"/>
</dbReference>
<dbReference type="PANTHER" id="PTHR45808:SF2">
    <property type="entry name" value="RHO GTPASE-ACTIVATING PROTEIN 68F"/>
    <property type="match status" value="1"/>
</dbReference>
<evidence type="ECO:0000313" key="2">
    <source>
        <dbReference type="EMBL" id="KAH7940228.1"/>
    </source>
</evidence>
<reference evidence="2" key="2">
    <citation type="submission" date="2021-09" db="EMBL/GenBank/DDBJ databases">
        <authorList>
            <person name="Jia N."/>
            <person name="Wang J."/>
            <person name="Shi W."/>
            <person name="Du L."/>
            <person name="Sun Y."/>
            <person name="Zhan W."/>
            <person name="Jiang J."/>
            <person name="Wang Q."/>
            <person name="Zhang B."/>
            <person name="Ji P."/>
            <person name="Sakyi L.B."/>
            <person name="Cui X."/>
            <person name="Yuan T."/>
            <person name="Jiang B."/>
            <person name="Yang W."/>
            <person name="Lam T.T.-Y."/>
            <person name="Chang Q."/>
            <person name="Ding S."/>
            <person name="Wang X."/>
            <person name="Zhu J."/>
            <person name="Ruan X."/>
            <person name="Zhao L."/>
            <person name="Wei J."/>
            <person name="Que T."/>
            <person name="Du C."/>
            <person name="Cheng J."/>
            <person name="Dai P."/>
            <person name="Han X."/>
            <person name="Huang E."/>
            <person name="Gao Y."/>
            <person name="Liu J."/>
            <person name="Shao H."/>
            <person name="Ye R."/>
            <person name="Li L."/>
            <person name="Wei W."/>
            <person name="Wang X."/>
            <person name="Wang C."/>
            <person name="Huo Q."/>
            <person name="Li W."/>
            <person name="Guo W."/>
            <person name="Chen H."/>
            <person name="Chen S."/>
            <person name="Zhou L."/>
            <person name="Zhou L."/>
            <person name="Ni X."/>
            <person name="Tian J."/>
            <person name="Zhou Y."/>
            <person name="Sheng Y."/>
            <person name="Liu T."/>
            <person name="Pan Y."/>
            <person name="Xia L."/>
            <person name="Li J."/>
            <person name="Zhao F."/>
            <person name="Cao W."/>
        </authorList>
    </citation>
    <scope>NUCLEOTIDE SEQUENCE</scope>
    <source>
        <strain evidence="2">Rsan-2018</strain>
        <tissue evidence="2">Larvae</tissue>
    </source>
</reference>
<gene>
    <name evidence="2" type="ORF">HPB52_022548</name>
</gene>
<organism evidence="2 3">
    <name type="scientific">Rhipicephalus sanguineus</name>
    <name type="common">Brown dog tick</name>
    <name type="synonym">Ixodes sanguineus</name>
    <dbReference type="NCBI Taxonomy" id="34632"/>
    <lineage>
        <taxon>Eukaryota</taxon>
        <taxon>Metazoa</taxon>
        <taxon>Ecdysozoa</taxon>
        <taxon>Arthropoda</taxon>
        <taxon>Chelicerata</taxon>
        <taxon>Arachnida</taxon>
        <taxon>Acari</taxon>
        <taxon>Parasitiformes</taxon>
        <taxon>Ixodida</taxon>
        <taxon>Ixodoidea</taxon>
        <taxon>Ixodidae</taxon>
        <taxon>Rhipicephalinae</taxon>
        <taxon>Rhipicephalus</taxon>
        <taxon>Rhipicephalus</taxon>
    </lineage>
</organism>
<dbReference type="CDD" id="cd00170">
    <property type="entry name" value="SEC14"/>
    <property type="match status" value="1"/>
</dbReference>
<dbReference type="AlphaFoldDB" id="A0A9D4PGS2"/>
<dbReference type="GO" id="GO:2001136">
    <property type="term" value="P:negative regulation of endocytic recycling"/>
    <property type="evidence" value="ECO:0007669"/>
    <property type="project" value="TreeGrafter"/>
</dbReference>
<dbReference type="PANTHER" id="PTHR45808">
    <property type="entry name" value="RHO GTPASE-ACTIVATING PROTEIN 68F"/>
    <property type="match status" value="1"/>
</dbReference>
<protein>
    <recommendedName>
        <fullName evidence="1">CRAL-TRIO domain-containing protein</fullName>
    </recommendedName>
</protein>